<dbReference type="AlphaFoldDB" id="A0A843VSH7"/>
<accession>A0A843VSH7</accession>
<evidence type="ECO:0000313" key="2">
    <source>
        <dbReference type="Proteomes" id="UP000652761"/>
    </source>
</evidence>
<dbReference type="Proteomes" id="UP000652761">
    <property type="component" value="Unassembled WGS sequence"/>
</dbReference>
<protein>
    <submittedName>
        <fullName evidence="1">Uncharacterized protein</fullName>
    </submittedName>
</protein>
<proteinExistence type="predicted"/>
<name>A0A843VSH7_COLES</name>
<sequence>MGRLPSGDPGVKQPAARGRAWERHCGARRRWSCNVKALRGFGSSGKIALLLSPCSPPPCGVFVWFVGGPELRISLVYLLAGVATAQHVATSEEASARVCCRDALPRRDKAITVPSPIAMGTWLVASLRSVTKGDTFVAVSWQRCQEGCVSRDGTGVCSFPTLRCAKRCFRFVPNSVDFCGSPVCGPTSVGGHGIELCCCAACVASVVARHVRAVVARLAVDSLAMVFLYGGRLQASPGAVLLVVFGAFECVCVAKAERARVWCGLHRCRVSALLLELSRCSVCRVASLVERCDTCLWLLSAWCWLVVSSGEAEVHRLVALCSGEVSLEPFVVCPGEGFSQDCFTLVSDVVMLPQSLRCAVGLAGAFWRVFPERCLGGSGGGSPRTCLRCFYSSTCCGVLSDGPCCLVVGLCIMVKVLPRIALLSLLVEVLPRSALFLFWATVVLPLWFEVYHLVGLRSVALVGLRVPVAWMICFISRTLRALPNGGLVELVAPLVLSFSGGTVGRWTCSPIGGTPGFGRGQCPDFPLALGASVFGYVGMLVSALSPVCAWRVCCQLLVDSPLYVALVSLEANGGVSYRFVQ</sequence>
<comment type="caution">
    <text evidence="1">The sequence shown here is derived from an EMBL/GenBank/DDBJ whole genome shotgun (WGS) entry which is preliminary data.</text>
</comment>
<gene>
    <name evidence="1" type="ORF">Taro_027806</name>
</gene>
<evidence type="ECO:0000313" key="1">
    <source>
        <dbReference type="EMBL" id="MQL95153.1"/>
    </source>
</evidence>
<dbReference type="EMBL" id="NMUH01001759">
    <property type="protein sequence ID" value="MQL95153.1"/>
    <property type="molecule type" value="Genomic_DNA"/>
</dbReference>
<reference evidence="1" key="1">
    <citation type="submission" date="2017-07" db="EMBL/GenBank/DDBJ databases">
        <title>Taro Niue Genome Assembly and Annotation.</title>
        <authorList>
            <person name="Atibalentja N."/>
            <person name="Keating K."/>
            <person name="Fields C.J."/>
        </authorList>
    </citation>
    <scope>NUCLEOTIDE SEQUENCE</scope>
    <source>
        <strain evidence="1">Niue_2</strain>
        <tissue evidence="1">Leaf</tissue>
    </source>
</reference>
<organism evidence="1 2">
    <name type="scientific">Colocasia esculenta</name>
    <name type="common">Wild taro</name>
    <name type="synonym">Arum esculentum</name>
    <dbReference type="NCBI Taxonomy" id="4460"/>
    <lineage>
        <taxon>Eukaryota</taxon>
        <taxon>Viridiplantae</taxon>
        <taxon>Streptophyta</taxon>
        <taxon>Embryophyta</taxon>
        <taxon>Tracheophyta</taxon>
        <taxon>Spermatophyta</taxon>
        <taxon>Magnoliopsida</taxon>
        <taxon>Liliopsida</taxon>
        <taxon>Araceae</taxon>
        <taxon>Aroideae</taxon>
        <taxon>Colocasieae</taxon>
        <taxon>Colocasia</taxon>
    </lineage>
</organism>
<keyword evidence="2" id="KW-1185">Reference proteome</keyword>